<sequence length="211" mass="22427">MGLLRAWGTYERRAWTSLGLWLARRRDGVNTGAGAGAGAGVRELGYAKAQASTMYGLLFVCVVETVGLAFFTAGYPAVHWPMLAVDVYTVLLVLGAHASAVTRPHTVGPDGLRLRQGASLDIRIPAGLIRTVRRELRSRGGEPGDGELDLAVAAQTTVTVELSEPVTVVRLTGREQRVHTLRWHADDPAAAVAAVKALTETRKEIPGAPAA</sequence>
<dbReference type="RefSeq" id="WP_190130079.1">
    <property type="nucleotide sequence ID" value="NZ_BNBD01000005.1"/>
</dbReference>
<dbReference type="AlphaFoldDB" id="A0A919B3G9"/>
<keyword evidence="1" id="KW-1133">Transmembrane helix</keyword>
<dbReference type="Proteomes" id="UP000638313">
    <property type="component" value="Unassembled WGS sequence"/>
</dbReference>
<reference evidence="2" key="2">
    <citation type="submission" date="2020-09" db="EMBL/GenBank/DDBJ databases">
        <authorList>
            <person name="Sun Q."/>
            <person name="Ohkuma M."/>
        </authorList>
    </citation>
    <scope>NUCLEOTIDE SEQUENCE</scope>
    <source>
        <strain evidence="2">JCM 4059</strain>
    </source>
</reference>
<keyword evidence="1" id="KW-0472">Membrane</keyword>
<comment type="caution">
    <text evidence="2">The sequence shown here is derived from an EMBL/GenBank/DDBJ whole genome shotgun (WGS) entry which is preliminary data.</text>
</comment>
<protein>
    <submittedName>
        <fullName evidence="2">Uncharacterized protein</fullName>
    </submittedName>
</protein>
<keyword evidence="3" id="KW-1185">Reference proteome</keyword>
<evidence type="ECO:0000256" key="1">
    <source>
        <dbReference type="SAM" id="Phobius"/>
    </source>
</evidence>
<keyword evidence="1" id="KW-0812">Transmembrane</keyword>
<evidence type="ECO:0000313" key="2">
    <source>
        <dbReference type="EMBL" id="GHF47023.1"/>
    </source>
</evidence>
<accession>A0A919B3G9</accession>
<name>A0A919B3G9_9ACTN</name>
<gene>
    <name evidence="2" type="ORF">GCM10010218_30390</name>
</gene>
<organism evidence="2 3">
    <name type="scientific">Streptomyces mashuensis</name>
    <dbReference type="NCBI Taxonomy" id="33904"/>
    <lineage>
        <taxon>Bacteria</taxon>
        <taxon>Bacillati</taxon>
        <taxon>Actinomycetota</taxon>
        <taxon>Actinomycetes</taxon>
        <taxon>Kitasatosporales</taxon>
        <taxon>Streptomycetaceae</taxon>
        <taxon>Streptomyces</taxon>
    </lineage>
</organism>
<proteinExistence type="predicted"/>
<reference evidence="2" key="1">
    <citation type="journal article" date="2014" name="Int. J. Syst. Evol. Microbiol.">
        <title>Complete genome sequence of Corynebacterium casei LMG S-19264T (=DSM 44701T), isolated from a smear-ripened cheese.</title>
        <authorList>
            <consortium name="US DOE Joint Genome Institute (JGI-PGF)"/>
            <person name="Walter F."/>
            <person name="Albersmeier A."/>
            <person name="Kalinowski J."/>
            <person name="Ruckert C."/>
        </authorList>
    </citation>
    <scope>NUCLEOTIDE SEQUENCE</scope>
    <source>
        <strain evidence="2">JCM 4059</strain>
    </source>
</reference>
<feature type="transmembrane region" description="Helical" evidence="1">
    <location>
        <begin position="52"/>
        <end position="71"/>
    </location>
</feature>
<evidence type="ECO:0000313" key="3">
    <source>
        <dbReference type="Proteomes" id="UP000638313"/>
    </source>
</evidence>
<dbReference type="EMBL" id="BNBD01000005">
    <property type="protein sequence ID" value="GHF47023.1"/>
    <property type="molecule type" value="Genomic_DNA"/>
</dbReference>